<keyword evidence="1" id="KW-1133">Transmembrane helix</keyword>
<keyword evidence="1" id="KW-0812">Transmembrane</keyword>
<accession>A0ABQ1RZH9</accession>
<dbReference type="EMBL" id="BMCM01000005">
    <property type="protein sequence ID" value="GGD84659.1"/>
    <property type="molecule type" value="Genomic_DNA"/>
</dbReference>
<evidence type="ECO:0000256" key="1">
    <source>
        <dbReference type="SAM" id="Phobius"/>
    </source>
</evidence>
<proteinExistence type="predicted"/>
<dbReference type="NCBIfam" id="NF038354">
    <property type="entry name" value="trnsprt_adja_43"/>
    <property type="match status" value="1"/>
</dbReference>
<comment type="caution">
    <text evidence="2">The sequence shown here is derived from an EMBL/GenBank/DDBJ whole genome shotgun (WGS) entry which is preliminary data.</text>
</comment>
<reference evidence="3" key="1">
    <citation type="journal article" date="2019" name="Int. J. Syst. Evol. Microbiol.">
        <title>The Global Catalogue of Microorganisms (GCM) 10K type strain sequencing project: providing services to taxonomists for standard genome sequencing and annotation.</title>
        <authorList>
            <consortium name="The Broad Institute Genomics Platform"/>
            <consortium name="The Broad Institute Genome Sequencing Center for Infectious Disease"/>
            <person name="Wu L."/>
            <person name="Ma J."/>
        </authorList>
    </citation>
    <scope>NUCLEOTIDE SEQUENCE [LARGE SCALE GENOMIC DNA]</scope>
    <source>
        <strain evidence="3">CCM 7640</strain>
    </source>
</reference>
<dbReference type="Proteomes" id="UP000629365">
    <property type="component" value="Unassembled WGS sequence"/>
</dbReference>
<evidence type="ECO:0000313" key="3">
    <source>
        <dbReference type="Proteomes" id="UP000629365"/>
    </source>
</evidence>
<protein>
    <submittedName>
        <fullName evidence="2">Uncharacterized protein</fullName>
    </submittedName>
</protein>
<evidence type="ECO:0000313" key="2">
    <source>
        <dbReference type="EMBL" id="GGD84659.1"/>
    </source>
</evidence>
<organism evidence="2 3">
    <name type="scientific">Microbacterium murale</name>
    <dbReference type="NCBI Taxonomy" id="1081040"/>
    <lineage>
        <taxon>Bacteria</taxon>
        <taxon>Bacillati</taxon>
        <taxon>Actinomycetota</taxon>
        <taxon>Actinomycetes</taxon>
        <taxon>Micrococcales</taxon>
        <taxon>Microbacteriaceae</taxon>
        <taxon>Microbacterium</taxon>
    </lineage>
</organism>
<feature type="transmembrane region" description="Helical" evidence="1">
    <location>
        <begin position="12"/>
        <end position="30"/>
    </location>
</feature>
<keyword evidence="3" id="KW-1185">Reference proteome</keyword>
<keyword evidence="1" id="KW-0472">Membrane</keyword>
<gene>
    <name evidence="2" type="ORF">GCM10007269_29530</name>
</gene>
<dbReference type="InterPro" id="IPR049820">
    <property type="entry name" value="Trnsprt_adja_ssu-like"/>
</dbReference>
<name>A0ABQ1RZH9_9MICO</name>
<sequence>MMELILMTAYVLVWPVIVIGALAVIIRAFVKDAREAKREGRQII</sequence>